<organism evidence="1 2">
    <name type="scientific">Orrella marina</name>
    <dbReference type="NCBI Taxonomy" id="2163011"/>
    <lineage>
        <taxon>Bacteria</taxon>
        <taxon>Pseudomonadati</taxon>
        <taxon>Pseudomonadota</taxon>
        <taxon>Betaproteobacteria</taxon>
        <taxon>Burkholderiales</taxon>
        <taxon>Alcaligenaceae</taxon>
        <taxon>Orrella</taxon>
    </lineage>
</organism>
<evidence type="ECO:0000313" key="1">
    <source>
        <dbReference type="EMBL" id="AWB34323.1"/>
    </source>
</evidence>
<dbReference type="SUPFAM" id="SSF141673">
    <property type="entry name" value="MOSC N-terminal domain-like"/>
    <property type="match status" value="1"/>
</dbReference>
<dbReference type="KEGG" id="boz:DBV39_12095"/>
<dbReference type="AlphaFoldDB" id="A0A2R4XKL1"/>
<dbReference type="RefSeq" id="WP_108621739.1">
    <property type="nucleotide sequence ID" value="NZ_CP028901.1"/>
</dbReference>
<dbReference type="OrthoDB" id="581532at2"/>
<evidence type="ECO:0000313" key="2">
    <source>
        <dbReference type="Proteomes" id="UP000244571"/>
    </source>
</evidence>
<gene>
    <name evidence="1" type="ORF">DBV39_12095</name>
</gene>
<dbReference type="Proteomes" id="UP000244571">
    <property type="component" value="Chromosome"/>
</dbReference>
<reference evidence="1 2" key="1">
    <citation type="submission" date="2018-04" db="EMBL/GenBank/DDBJ databases">
        <title>Bordetella sp. HZ20 isolated from seawater.</title>
        <authorList>
            <person name="Sun C."/>
        </authorList>
    </citation>
    <scope>NUCLEOTIDE SEQUENCE [LARGE SCALE GENOMIC DNA]</scope>
    <source>
        <strain evidence="1 2">HZ20</strain>
    </source>
</reference>
<protein>
    <recommendedName>
        <fullName evidence="3">MOSC N-terminal beta barrel domain-containing protein</fullName>
    </recommendedName>
</protein>
<name>A0A2R4XKL1_9BURK</name>
<proteinExistence type="predicted"/>
<accession>A0A2R4XKL1</accession>
<sequence>MSTPIVGCPELNRADADPYANRWFLVDEQNQWVTGAGLDAVEMRIQHGMLVLRAPGMLRLDIPLDVIEDDDSVRMNAQVGEQVVDVVDEGDLPAAWFSNLTGQSCRLVKVHPEAKMPSF</sequence>
<evidence type="ECO:0008006" key="3">
    <source>
        <dbReference type="Google" id="ProtNLM"/>
    </source>
</evidence>
<keyword evidence="2" id="KW-1185">Reference proteome</keyword>
<dbReference type="EMBL" id="CP028901">
    <property type="protein sequence ID" value="AWB34323.1"/>
    <property type="molecule type" value="Genomic_DNA"/>
</dbReference>